<evidence type="ECO:0000256" key="3">
    <source>
        <dbReference type="ARBA" id="ARBA00022692"/>
    </source>
</evidence>
<gene>
    <name evidence="8" type="ORF">Pth03_33670</name>
</gene>
<feature type="compositionally biased region" description="Low complexity" evidence="6">
    <location>
        <begin position="1"/>
        <end position="10"/>
    </location>
</feature>
<feature type="transmembrane region" description="Helical" evidence="7">
    <location>
        <begin position="39"/>
        <end position="60"/>
    </location>
</feature>
<feature type="transmembrane region" description="Helical" evidence="7">
    <location>
        <begin position="440"/>
        <end position="461"/>
    </location>
</feature>
<evidence type="ECO:0000256" key="2">
    <source>
        <dbReference type="ARBA" id="ARBA00022475"/>
    </source>
</evidence>
<accession>A0A8J3XYT9</accession>
<keyword evidence="9" id="KW-1185">Reference proteome</keyword>
<feature type="transmembrane region" description="Helical" evidence="7">
    <location>
        <begin position="386"/>
        <end position="408"/>
    </location>
</feature>
<dbReference type="EMBL" id="BOOR01000023">
    <property type="protein sequence ID" value="GII54978.1"/>
    <property type="molecule type" value="Genomic_DNA"/>
</dbReference>
<name>A0A8J3XYT9_9ACTN</name>
<evidence type="ECO:0000256" key="6">
    <source>
        <dbReference type="SAM" id="MobiDB-lite"/>
    </source>
</evidence>
<proteinExistence type="predicted"/>
<dbReference type="Pfam" id="PF13520">
    <property type="entry name" value="AA_permease_2"/>
    <property type="match status" value="1"/>
</dbReference>
<dbReference type="GO" id="GO:0005886">
    <property type="term" value="C:plasma membrane"/>
    <property type="evidence" value="ECO:0007669"/>
    <property type="project" value="UniProtKB-SubCell"/>
</dbReference>
<dbReference type="RefSeq" id="WP_203945188.1">
    <property type="nucleotide sequence ID" value="NZ_BOOR01000023.1"/>
</dbReference>
<feature type="transmembrane region" description="Helical" evidence="7">
    <location>
        <begin position="215"/>
        <end position="232"/>
    </location>
</feature>
<dbReference type="Proteomes" id="UP000605992">
    <property type="component" value="Unassembled WGS sequence"/>
</dbReference>
<evidence type="ECO:0000256" key="1">
    <source>
        <dbReference type="ARBA" id="ARBA00004651"/>
    </source>
</evidence>
<feature type="transmembrane region" description="Helical" evidence="7">
    <location>
        <begin position="415"/>
        <end position="434"/>
    </location>
</feature>
<feature type="transmembrane region" description="Helical" evidence="7">
    <location>
        <begin position="144"/>
        <end position="164"/>
    </location>
</feature>
<dbReference type="Gene3D" id="1.20.1740.10">
    <property type="entry name" value="Amino acid/polyamine transporter I"/>
    <property type="match status" value="1"/>
</dbReference>
<feature type="transmembrane region" description="Helical" evidence="7">
    <location>
        <begin position="354"/>
        <end position="374"/>
    </location>
</feature>
<dbReference type="AlphaFoldDB" id="A0A8J3XYT9"/>
<reference evidence="8" key="1">
    <citation type="submission" date="2021-01" db="EMBL/GenBank/DDBJ databases">
        <title>Whole genome shotgun sequence of Planotetraspora thailandica NBRC 104271.</title>
        <authorList>
            <person name="Komaki H."/>
            <person name="Tamura T."/>
        </authorList>
    </citation>
    <scope>NUCLEOTIDE SEQUENCE</scope>
    <source>
        <strain evidence="8">NBRC 104271</strain>
    </source>
</reference>
<feature type="transmembrane region" description="Helical" evidence="7">
    <location>
        <begin position="106"/>
        <end position="132"/>
    </location>
</feature>
<dbReference type="PANTHER" id="PTHR42770">
    <property type="entry name" value="AMINO ACID TRANSPORTER-RELATED"/>
    <property type="match status" value="1"/>
</dbReference>
<keyword evidence="3 7" id="KW-0812">Transmembrane</keyword>
<evidence type="ECO:0000256" key="7">
    <source>
        <dbReference type="SAM" id="Phobius"/>
    </source>
</evidence>
<dbReference type="PANTHER" id="PTHR42770:SF16">
    <property type="entry name" value="AMINO ACID PERMEASE"/>
    <property type="match status" value="1"/>
</dbReference>
<feature type="transmembrane region" description="Helical" evidence="7">
    <location>
        <begin position="313"/>
        <end position="333"/>
    </location>
</feature>
<sequence>MSSPAEASPSSAPPPTGGSGVEQFGYKQELRRSLSFADLLIYGLIFMVPIAPFGIFGSVFQASGGMVALVYIIGMVAMAFTALSYAEMAKAFPMAGSVYTYAGRGIAAPVGFLAGWVILLDYVLVPSLLYLIASAAMASFVPAIPIWGWLIGFIVLNTVVNYLGIEMTARMNRIMLIAELIVLAIFLVIGAVALAQGKGHGGAFSPLFDSSTFSWPLVFGAVSVAVLSFLGFDGISMLAEETRENTRRLGRSMVAALGLAGALFVVQTWVAALLVPNRADLIANGDPAGSAFYDTAEYAGGHWLSVLTAVATAIAWGFANSLVAQAATSRLLFAMARDKQLPSFLGKIHPTRKVPVNATLVVAAVSLAFGLYMNSRSDGISLLTQLVNFGAMTAFLALHVSVVVHYLVRHGSRDWWRHLIAPVIGFAILLYVVINANIAAQILGFAWLGVGVVILVGSYLMGRRPTLSAINTEVSE</sequence>
<dbReference type="InterPro" id="IPR050367">
    <property type="entry name" value="APC_superfamily"/>
</dbReference>
<evidence type="ECO:0000256" key="5">
    <source>
        <dbReference type="ARBA" id="ARBA00023136"/>
    </source>
</evidence>
<comment type="subcellular location">
    <subcellularLocation>
        <location evidence="1">Cell membrane</location>
        <topology evidence="1">Multi-pass membrane protein</topology>
    </subcellularLocation>
</comment>
<keyword evidence="4 7" id="KW-1133">Transmembrane helix</keyword>
<comment type="caution">
    <text evidence="8">The sequence shown here is derived from an EMBL/GenBank/DDBJ whole genome shotgun (WGS) entry which is preliminary data.</text>
</comment>
<dbReference type="InterPro" id="IPR002293">
    <property type="entry name" value="AA/rel_permease1"/>
</dbReference>
<keyword evidence="5 7" id="KW-0472">Membrane</keyword>
<feature type="region of interest" description="Disordered" evidence="6">
    <location>
        <begin position="1"/>
        <end position="20"/>
    </location>
</feature>
<evidence type="ECO:0000313" key="8">
    <source>
        <dbReference type="EMBL" id="GII54978.1"/>
    </source>
</evidence>
<dbReference type="PIRSF" id="PIRSF006060">
    <property type="entry name" value="AA_transporter"/>
    <property type="match status" value="1"/>
</dbReference>
<evidence type="ECO:0000313" key="9">
    <source>
        <dbReference type="Proteomes" id="UP000605992"/>
    </source>
</evidence>
<protein>
    <submittedName>
        <fullName evidence="8">Porin</fullName>
    </submittedName>
</protein>
<feature type="transmembrane region" description="Helical" evidence="7">
    <location>
        <begin position="176"/>
        <end position="195"/>
    </location>
</feature>
<feature type="transmembrane region" description="Helical" evidence="7">
    <location>
        <begin position="253"/>
        <end position="275"/>
    </location>
</feature>
<organism evidence="8 9">
    <name type="scientific">Planotetraspora thailandica</name>
    <dbReference type="NCBI Taxonomy" id="487172"/>
    <lineage>
        <taxon>Bacteria</taxon>
        <taxon>Bacillati</taxon>
        <taxon>Actinomycetota</taxon>
        <taxon>Actinomycetes</taxon>
        <taxon>Streptosporangiales</taxon>
        <taxon>Streptosporangiaceae</taxon>
        <taxon>Planotetraspora</taxon>
    </lineage>
</organism>
<keyword evidence="2" id="KW-1003">Cell membrane</keyword>
<feature type="transmembrane region" description="Helical" evidence="7">
    <location>
        <begin position="66"/>
        <end position="86"/>
    </location>
</feature>
<evidence type="ECO:0000256" key="4">
    <source>
        <dbReference type="ARBA" id="ARBA00022989"/>
    </source>
</evidence>
<dbReference type="GO" id="GO:0022857">
    <property type="term" value="F:transmembrane transporter activity"/>
    <property type="evidence" value="ECO:0007669"/>
    <property type="project" value="InterPro"/>
</dbReference>